<feature type="domain" description="Amidohydrolase-related" evidence="3">
    <location>
        <begin position="294"/>
        <end position="396"/>
    </location>
</feature>
<accession>A0A9X3EX43</accession>
<dbReference type="GO" id="GO:0016810">
    <property type="term" value="F:hydrolase activity, acting on carbon-nitrogen (but not peptide) bonds"/>
    <property type="evidence" value="ECO:0007669"/>
    <property type="project" value="InterPro"/>
</dbReference>
<feature type="compositionally biased region" description="Low complexity" evidence="1">
    <location>
        <begin position="448"/>
        <end position="461"/>
    </location>
</feature>
<feature type="signal peptide" evidence="2">
    <location>
        <begin position="1"/>
        <end position="20"/>
    </location>
</feature>
<gene>
    <name evidence="4" type="ORF">OV079_36370</name>
</gene>
<organism evidence="4 5">
    <name type="scientific">Nannocystis pusilla</name>
    <dbReference type="NCBI Taxonomy" id="889268"/>
    <lineage>
        <taxon>Bacteria</taxon>
        <taxon>Pseudomonadati</taxon>
        <taxon>Myxococcota</taxon>
        <taxon>Polyangia</taxon>
        <taxon>Nannocystales</taxon>
        <taxon>Nannocystaceae</taxon>
        <taxon>Nannocystis</taxon>
    </lineage>
</organism>
<protein>
    <submittedName>
        <fullName evidence="4">Amidohydrolase family protein</fullName>
    </submittedName>
</protein>
<dbReference type="AlphaFoldDB" id="A0A9X3EX43"/>
<comment type="caution">
    <text evidence="4">The sequence shown here is derived from an EMBL/GenBank/DDBJ whole genome shotgun (WGS) entry which is preliminary data.</text>
</comment>
<proteinExistence type="predicted"/>
<evidence type="ECO:0000256" key="1">
    <source>
        <dbReference type="SAM" id="MobiDB-lite"/>
    </source>
</evidence>
<evidence type="ECO:0000313" key="5">
    <source>
        <dbReference type="Proteomes" id="UP001150924"/>
    </source>
</evidence>
<dbReference type="RefSeq" id="WP_267774109.1">
    <property type="nucleotide sequence ID" value="NZ_JAPNKE010000002.1"/>
</dbReference>
<dbReference type="InterPro" id="IPR006680">
    <property type="entry name" value="Amidohydro-rel"/>
</dbReference>
<dbReference type="InterPro" id="IPR011059">
    <property type="entry name" value="Metal-dep_hydrolase_composite"/>
</dbReference>
<feature type="chain" id="PRO_5040894258" evidence="2">
    <location>
        <begin position="21"/>
        <end position="461"/>
    </location>
</feature>
<dbReference type="Pfam" id="PF01979">
    <property type="entry name" value="Amidohydro_1"/>
    <property type="match status" value="1"/>
</dbReference>
<dbReference type="PANTHER" id="PTHR43135">
    <property type="entry name" value="ALPHA-D-RIBOSE 1-METHYLPHOSPHONATE 5-TRIPHOSPHATE DIPHOSPHATASE"/>
    <property type="match status" value="1"/>
</dbReference>
<sequence length="461" mass="47223">MSHILFVALTLLAPAPAARSATAPARPATAPTRPASPVVVVSGGDLHVGDGTVVKNATVVVRDGKFAGVGGPELAASAPADALRIDAAGKVVTPGLVACDNQLGLVEIDLEGSTHDDARAGDHPVRAAYDASRAFHAESSLIQVQAIGGVTTAAVAPAGGLLSGQVAWVDLVHGDHRGALAKAGVALDGNLGHSFGGSRAAALAKLHEVLSDAQVFRGRKDAYERAQTRPFAAHALDLQALQPTLAGQIPLTLSADRASDILAALDLAKEYKLRLVIVGGSEAWKVAPELAAAKVPVIVQPSRNLPSSFDTLGARLDNAALLAAAGVPVVIAWLDDSHNLRNITQEAGIAVANGLPWATALRAITLEPALAYGQGATHGSVAVGKVANLVVWSGDPLELSSRPTDVLVRGRAIPMVSRQTLLRDRYRSLDKFGGGKSTKSTDARPRPDTGAAATTAAPPQK</sequence>
<reference evidence="4" key="1">
    <citation type="submission" date="2022-11" db="EMBL/GenBank/DDBJ databases">
        <title>Minimal conservation of predation-associated metabolite biosynthetic gene clusters underscores biosynthetic potential of Myxococcota including descriptions for ten novel species: Archangium lansinium sp. nov., Myxococcus landrumus sp. nov., Nannocystis bai.</title>
        <authorList>
            <person name="Ahearne A."/>
            <person name="Stevens C."/>
            <person name="Phillips K."/>
        </authorList>
    </citation>
    <scope>NUCLEOTIDE SEQUENCE</scope>
    <source>
        <strain evidence="4">Na p29</strain>
    </source>
</reference>
<keyword evidence="5" id="KW-1185">Reference proteome</keyword>
<dbReference type="EMBL" id="JAPNKE010000002">
    <property type="protein sequence ID" value="MCY1010950.1"/>
    <property type="molecule type" value="Genomic_DNA"/>
</dbReference>
<evidence type="ECO:0000313" key="4">
    <source>
        <dbReference type="EMBL" id="MCY1010950.1"/>
    </source>
</evidence>
<dbReference type="Gene3D" id="3.20.20.140">
    <property type="entry name" value="Metal-dependent hydrolases"/>
    <property type="match status" value="1"/>
</dbReference>
<dbReference type="InterPro" id="IPR051781">
    <property type="entry name" value="Metallo-dep_Hydrolase"/>
</dbReference>
<dbReference type="Proteomes" id="UP001150924">
    <property type="component" value="Unassembled WGS sequence"/>
</dbReference>
<dbReference type="SUPFAM" id="SSF51556">
    <property type="entry name" value="Metallo-dependent hydrolases"/>
    <property type="match status" value="1"/>
</dbReference>
<keyword evidence="2" id="KW-0732">Signal</keyword>
<name>A0A9X3EX43_9BACT</name>
<evidence type="ECO:0000259" key="3">
    <source>
        <dbReference type="Pfam" id="PF01979"/>
    </source>
</evidence>
<dbReference type="InterPro" id="IPR032466">
    <property type="entry name" value="Metal_Hydrolase"/>
</dbReference>
<feature type="region of interest" description="Disordered" evidence="1">
    <location>
        <begin position="429"/>
        <end position="461"/>
    </location>
</feature>
<dbReference type="Gene3D" id="2.30.40.10">
    <property type="entry name" value="Urease, subunit C, domain 1"/>
    <property type="match status" value="1"/>
</dbReference>
<dbReference type="PANTHER" id="PTHR43135:SF3">
    <property type="entry name" value="ALPHA-D-RIBOSE 1-METHYLPHOSPHONATE 5-TRIPHOSPHATE DIPHOSPHATASE"/>
    <property type="match status" value="1"/>
</dbReference>
<dbReference type="SUPFAM" id="SSF51338">
    <property type="entry name" value="Composite domain of metallo-dependent hydrolases"/>
    <property type="match status" value="1"/>
</dbReference>
<evidence type="ECO:0000256" key="2">
    <source>
        <dbReference type="SAM" id="SignalP"/>
    </source>
</evidence>